<dbReference type="PANTHER" id="PTHR43434">
    <property type="entry name" value="PHOSPHOGLYCOLATE PHOSPHATASE"/>
    <property type="match status" value="1"/>
</dbReference>
<protein>
    <recommendedName>
        <fullName evidence="4">phosphoglycolate phosphatase</fullName>
        <ecNumber evidence="4">3.1.3.18</ecNumber>
    </recommendedName>
</protein>
<name>A0A126QPN2_9BACT</name>
<evidence type="ECO:0000256" key="3">
    <source>
        <dbReference type="ARBA" id="ARBA00006171"/>
    </source>
</evidence>
<organism evidence="6 8">
    <name type="scientific">Pseudodesulfovibrio indicus</name>
    <dbReference type="NCBI Taxonomy" id="1716143"/>
    <lineage>
        <taxon>Bacteria</taxon>
        <taxon>Pseudomonadati</taxon>
        <taxon>Thermodesulfobacteriota</taxon>
        <taxon>Desulfovibrionia</taxon>
        <taxon>Desulfovibrionales</taxon>
        <taxon>Desulfovibrionaceae</taxon>
    </lineage>
</organism>
<evidence type="ECO:0000256" key="2">
    <source>
        <dbReference type="ARBA" id="ARBA00004818"/>
    </source>
</evidence>
<dbReference type="AlphaFoldDB" id="A0A126QPN2"/>
<evidence type="ECO:0000313" key="6">
    <source>
        <dbReference type="EMBL" id="TDT87209.1"/>
    </source>
</evidence>
<dbReference type="RefSeq" id="WP_066804616.1">
    <property type="nucleotide sequence ID" value="NZ_CP014206.1"/>
</dbReference>
<sequence>MAIANPMMNPRLLEGLKTVVFDNDGVLIDSYEANMRYYGTILEQLGLPPMDDAQRYFVHSRTHDEAVRHIVPPELLKRAFEIGSGISQADLAPWFKRSDGIREFLEWLRAAGFNLAVNTSRGSSMQLVLKLTDLEGFFHPVVTSCDVAEPKPHPEGLFRIMRTHGVRPDEVAYIGDSIVDQKAAQASGVRFWAYRDMGLQADVHIDSFWSIRAAMQRCYKGLASAY</sequence>
<dbReference type="Pfam" id="PF13419">
    <property type="entry name" value="HAD_2"/>
    <property type="match status" value="1"/>
</dbReference>
<evidence type="ECO:0000256" key="1">
    <source>
        <dbReference type="ARBA" id="ARBA00000830"/>
    </source>
</evidence>
<dbReference type="Gene3D" id="1.10.150.240">
    <property type="entry name" value="Putative phosphatase, domain 2"/>
    <property type="match status" value="1"/>
</dbReference>
<dbReference type="SFLD" id="SFLDS00003">
    <property type="entry name" value="Haloacid_Dehalogenase"/>
    <property type="match status" value="1"/>
</dbReference>
<dbReference type="EMBL" id="CP014206">
    <property type="protein sequence ID" value="AMK11942.1"/>
    <property type="molecule type" value="Genomic_DNA"/>
</dbReference>
<evidence type="ECO:0000256" key="4">
    <source>
        <dbReference type="ARBA" id="ARBA00013078"/>
    </source>
</evidence>
<keyword evidence="6" id="KW-0378">Hydrolase</keyword>
<dbReference type="OrthoDB" id="9793014at2"/>
<dbReference type="EC" id="3.1.3.18" evidence="4"/>
<comment type="pathway">
    <text evidence="2">Organic acid metabolism; glycolate biosynthesis; glycolate from 2-phosphoglycolate: step 1/1.</text>
</comment>
<accession>A0A126QPN2</accession>
<dbReference type="PANTHER" id="PTHR43434:SF1">
    <property type="entry name" value="PHOSPHOGLYCOLATE PHOSPHATASE"/>
    <property type="match status" value="1"/>
</dbReference>
<dbReference type="InterPro" id="IPR050155">
    <property type="entry name" value="HAD-like_hydrolase_sf"/>
</dbReference>
<comment type="similarity">
    <text evidence="3">Belongs to the HAD-like hydrolase superfamily. CbbY/CbbZ/Gph/YieH family.</text>
</comment>
<evidence type="ECO:0000313" key="8">
    <source>
        <dbReference type="Proteomes" id="UP000295506"/>
    </source>
</evidence>
<dbReference type="KEGG" id="dej:AWY79_12870"/>
<dbReference type="EMBL" id="SOBK01000009">
    <property type="protein sequence ID" value="TDT87209.1"/>
    <property type="molecule type" value="Genomic_DNA"/>
</dbReference>
<dbReference type="Proteomes" id="UP000295506">
    <property type="component" value="Unassembled WGS sequence"/>
</dbReference>
<evidence type="ECO:0000313" key="7">
    <source>
        <dbReference type="Proteomes" id="UP000055611"/>
    </source>
</evidence>
<keyword evidence="7" id="KW-1185">Reference proteome</keyword>
<comment type="catalytic activity">
    <reaction evidence="1">
        <text>2-phosphoglycolate + H2O = glycolate + phosphate</text>
        <dbReference type="Rhea" id="RHEA:14369"/>
        <dbReference type="ChEBI" id="CHEBI:15377"/>
        <dbReference type="ChEBI" id="CHEBI:29805"/>
        <dbReference type="ChEBI" id="CHEBI:43474"/>
        <dbReference type="ChEBI" id="CHEBI:58033"/>
        <dbReference type="EC" id="3.1.3.18"/>
    </reaction>
</comment>
<proteinExistence type="inferred from homology"/>
<reference evidence="6 8" key="2">
    <citation type="submission" date="2019-03" db="EMBL/GenBank/DDBJ databases">
        <title>Genomic Encyclopedia of Type Strains, Phase IV (KMG-IV): sequencing the most valuable type-strain genomes for metagenomic binning, comparative biology and taxonomic classification.</title>
        <authorList>
            <person name="Goeker M."/>
        </authorList>
    </citation>
    <scope>NUCLEOTIDE SEQUENCE [LARGE SCALE GENOMIC DNA]</scope>
    <source>
        <strain evidence="6 8">DSM 101483</strain>
    </source>
</reference>
<dbReference type="Gene3D" id="3.40.50.1000">
    <property type="entry name" value="HAD superfamily/HAD-like"/>
    <property type="match status" value="1"/>
</dbReference>
<dbReference type="GO" id="GO:0006281">
    <property type="term" value="P:DNA repair"/>
    <property type="evidence" value="ECO:0007669"/>
    <property type="project" value="TreeGrafter"/>
</dbReference>
<dbReference type="GO" id="GO:0005829">
    <property type="term" value="C:cytosol"/>
    <property type="evidence" value="ECO:0007669"/>
    <property type="project" value="TreeGrafter"/>
</dbReference>
<dbReference type="InterPro" id="IPR036412">
    <property type="entry name" value="HAD-like_sf"/>
</dbReference>
<evidence type="ECO:0000313" key="5">
    <source>
        <dbReference type="EMBL" id="AMK11942.1"/>
    </source>
</evidence>
<dbReference type="InterPro" id="IPR023214">
    <property type="entry name" value="HAD_sf"/>
</dbReference>
<gene>
    <name evidence="5" type="ORF">AWY79_12870</name>
    <name evidence="6" type="ORF">EDC59_10996</name>
</gene>
<dbReference type="GO" id="GO:0008967">
    <property type="term" value="F:phosphoglycolate phosphatase activity"/>
    <property type="evidence" value="ECO:0007669"/>
    <property type="project" value="UniProtKB-EC"/>
</dbReference>
<dbReference type="InterPro" id="IPR023198">
    <property type="entry name" value="PGP-like_dom2"/>
</dbReference>
<dbReference type="InterPro" id="IPR041492">
    <property type="entry name" value="HAD_2"/>
</dbReference>
<dbReference type="NCBIfam" id="TIGR01549">
    <property type="entry name" value="HAD-SF-IA-v1"/>
    <property type="match status" value="1"/>
</dbReference>
<reference evidence="5 7" key="1">
    <citation type="journal article" date="2016" name="Front. Microbiol.">
        <title>Genome Sequence of the Piezophilic, Mesophilic Sulfate-Reducing Bacterium Desulfovibrio indicus J2T.</title>
        <authorList>
            <person name="Cao J."/>
            <person name="Maignien L."/>
            <person name="Shao Z."/>
            <person name="Alain K."/>
            <person name="Jebbar M."/>
        </authorList>
    </citation>
    <scope>NUCLEOTIDE SEQUENCE [LARGE SCALE GENOMIC DNA]</scope>
    <source>
        <strain evidence="5 7">J2</strain>
    </source>
</reference>
<dbReference type="InterPro" id="IPR006439">
    <property type="entry name" value="HAD-SF_hydro_IA"/>
</dbReference>
<dbReference type="SFLD" id="SFLDG01129">
    <property type="entry name" value="C1.5:_HAD__Beta-PGM__Phosphata"/>
    <property type="match status" value="1"/>
</dbReference>
<dbReference type="Proteomes" id="UP000055611">
    <property type="component" value="Chromosome"/>
</dbReference>
<dbReference type="SUPFAM" id="SSF56784">
    <property type="entry name" value="HAD-like"/>
    <property type="match status" value="1"/>
</dbReference>